<dbReference type="PANTHER" id="PTHR42901:SF1">
    <property type="entry name" value="ALCOHOL DEHYDROGENASE"/>
    <property type="match status" value="1"/>
</dbReference>
<dbReference type="InterPro" id="IPR002347">
    <property type="entry name" value="SDR_fam"/>
</dbReference>
<accession>A0AA38VKW8</accession>
<evidence type="ECO:0000256" key="1">
    <source>
        <dbReference type="ARBA" id="ARBA00006484"/>
    </source>
</evidence>
<dbReference type="Proteomes" id="UP001174694">
    <property type="component" value="Unassembled WGS sequence"/>
</dbReference>
<dbReference type="Gene3D" id="3.40.50.720">
    <property type="entry name" value="NAD(P)-binding Rossmann-like Domain"/>
    <property type="match status" value="1"/>
</dbReference>
<name>A0AA38VKW8_9PEZI</name>
<protein>
    <submittedName>
        <fullName evidence="4">NAD(P)-binding protein</fullName>
    </submittedName>
</protein>
<dbReference type="EMBL" id="JANBVO010000051">
    <property type="protein sequence ID" value="KAJ9133272.1"/>
    <property type="molecule type" value="Genomic_DNA"/>
</dbReference>
<evidence type="ECO:0000313" key="4">
    <source>
        <dbReference type="EMBL" id="KAJ9133272.1"/>
    </source>
</evidence>
<evidence type="ECO:0000259" key="3">
    <source>
        <dbReference type="SMART" id="SM00822"/>
    </source>
</evidence>
<dbReference type="Pfam" id="PF00106">
    <property type="entry name" value="adh_short"/>
    <property type="match status" value="1"/>
</dbReference>
<dbReference type="PRINTS" id="PR00081">
    <property type="entry name" value="GDHRDH"/>
</dbReference>
<dbReference type="SUPFAM" id="SSF51735">
    <property type="entry name" value="NAD(P)-binding Rossmann-fold domains"/>
    <property type="match status" value="1"/>
</dbReference>
<comment type="caution">
    <text evidence="4">The sequence shown here is derived from an EMBL/GenBank/DDBJ whole genome shotgun (WGS) entry which is preliminary data.</text>
</comment>
<dbReference type="PANTHER" id="PTHR42901">
    <property type="entry name" value="ALCOHOL DEHYDROGENASE"/>
    <property type="match status" value="1"/>
</dbReference>
<reference evidence="4" key="1">
    <citation type="submission" date="2022-07" db="EMBL/GenBank/DDBJ databases">
        <title>Fungi with potential for degradation of polypropylene.</title>
        <authorList>
            <person name="Gostincar C."/>
        </authorList>
    </citation>
    <scope>NUCLEOTIDE SEQUENCE</scope>
    <source>
        <strain evidence="4">EXF-13308</strain>
    </source>
</reference>
<dbReference type="InterPro" id="IPR057326">
    <property type="entry name" value="KR_dom"/>
</dbReference>
<evidence type="ECO:0000313" key="5">
    <source>
        <dbReference type="Proteomes" id="UP001174694"/>
    </source>
</evidence>
<keyword evidence="2" id="KW-0560">Oxidoreductase</keyword>
<comment type="similarity">
    <text evidence="1">Belongs to the short-chain dehydrogenases/reductases (SDR) family.</text>
</comment>
<proteinExistence type="inferred from homology"/>
<feature type="domain" description="Ketoreductase" evidence="3">
    <location>
        <begin position="39"/>
        <end position="224"/>
    </location>
</feature>
<dbReference type="AlphaFoldDB" id="A0AA38VKW8"/>
<dbReference type="SMART" id="SM00822">
    <property type="entry name" value="PKS_KR"/>
    <property type="match status" value="1"/>
</dbReference>
<dbReference type="GO" id="GO:0016491">
    <property type="term" value="F:oxidoreductase activity"/>
    <property type="evidence" value="ECO:0007669"/>
    <property type="project" value="UniProtKB-KW"/>
</dbReference>
<gene>
    <name evidence="4" type="ORF">NKR23_g10865</name>
</gene>
<sequence>MMAKRDVLLPELIPFTKIWHTKPYPFISPTRPELSAAGKNVVVTGGGTGIGKAIAVAFTQAGAASVAILGRRVDRLQAASAEIRASGPATRVLYEAADLTQRTAVDGALQSVVHRVGKIDIFVSNAGVLPDMAPSIGYNLSEFRRSFELNVVSTFNAVQGFIPLAAPDAMLFNISSAAAHFAPIPGAFAYAAGKAASLKMLDYVAAENPDLHVVHVQPGAVATEMNAGRGIETLDQPELPGSFLVWLASSEAKFLKGKFVWANWDAEELIQRAGEIENSPLLRVLLEGVPM</sequence>
<dbReference type="InterPro" id="IPR036291">
    <property type="entry name" value="NAD(P)-bd_dom_sf"/>
</dbReference>
<dbReference type="CDD" id="cd05233">
    <property type="entry name" value="SDR_c"/>
    <property type="match status" value="1"/>
</dbReference>
<keyword evidence="5" id="KW-1185">Reference proteome</keyword>
<evidence type="ECO:0000256" key="2">
    <source>
        <dbReference type="ARBA" id="ARBA00023002"/>
    </source>
</evidence>
<organism evidence="4 5">
    <name type="scientific">Pleurostoma richardsiae</name>
    <dbReference type="NCBI Taxonomy" id="41990"/>
    <lineage>
        <taxon>Eukaryota</taxon>
        <taxon>Fungi</taxon>
        <taxon>Dikarya</taxon>
        <taxon>Ascomycota</taxon>
        <taxon>Pezizomycotina</taxon>
        <taxon>Sordariomycetes</taxon>
        <taxon>Sordariomycetidae</taxon>
        <taxon>Calosphaeriales</taxon>
        <taxon>Pleurostomataceae</taxon>
        <taxon>Pleurostoma</taxon>
    </lineage>
</organism>